<comment type="caution">
    <text evidence="6">The sequence shown here is derived from an EMBL/GenBank/DDBJ whole genome shotgun (WGS) entry which is preliminary data.</text>
</comment>
<dbReference type="EMBL" id="BSST01000001">
    <property type="protein sequence ID" value="GLX79575.1"/>
    <property type="molecule type" value="Genomic_DNA"/>
</dbReference>
<keyword evidence="3" id="KW-0408">Iron</keyword>
<dbReference type="SUPFAM" id="SSF56300">
    <property type="entry name" value="Metallo-dependent phosphatases"/>
    <property type="match status" value="1"/>
</dbReference>
<sequence>MSKVKRTISDIDTAVDTIEFVQISDCHLYQDKEAMHYDANVYHNLCRVLEDIRANKHLSCIIFTGDLSQDHSELSYQHFIDALTVNEINLPIYYTPGNHDDLQLLTDAFSGFQGGSKKTIDFSHWQLQLVNSKSESPSGVVSVEEQQRVMANVEQNKYQLLLMHHHPVDVNYFIDRHGLHNKTAFYAMLDKITQVKAVACGHVHNALELTITTASKHLPLLTCPATSIQFDQTVDGVANAQLGPGYRHFTLFASGEVQSKAIFLAE</sequence>
<name>A0ABQ6GUF8_9GAMM</name>
<evidence type="ECO:0000313" key="6">
    <source>
        <dbReference type="EMBL" id="GLX79575.1"/>
    </source>
</evidence>
<keyword evidence="1" id="KW-0479">Metal-binding</keyword>
<gene>
    <name evidence="6" type="primary">cpdA</name>
    <name evidence="6" type="ORF">tinsulaeT_29150</name>
</gene>
<evidence type="ECO:0000259" key="5">
    <source>
        <dbReference type="Pfam" id="PF00149"/>
    </source>
</evidence>
<dbReference type="PANTHER" id="PTHR42988:SF2">
    <property type="entry name" value="CYCLIC NUCLEOTIDE PHOSPHODIESTERASE CBUA0032-RELATED"/>
    <property type="match status" value="1"/>
</dbReference>
<evidence type="ECO:0000256" key="1">
    <source>
        <dbReference type="ARBA" id="ARBA00022723"/>
    </source>
</evidence>
<dbReference type="PANTHER" id="PTHR42988">
    <property type="entry name" value="PHOSPHOHYDROLASE"/>
    <property type="match status" value="1"/>
</dbReference>
<keyword evidence="7" id="KW-1185">Reference proteome</keyword>
<evidence type="ECO:0000256" key="2">
    <source>
        <dbReference type="ARBA" id="ARBA00022801"/>
    </source>
</evidence>
<dbReference type="Gene3D" id="3.60.21.10">
    <property type="match status" value="1"/>
</dbReference>
<accession>A0ABQ6GUF8</accession>
<keyword evidence="2" id="KW-0378">Hydrolase</keyword>
<dbReference type="InterPro" id="IPR004843">
    <property type="entry name" value="Calcineurin-like_PHP"/>
</dbReference>
<protein>
    <submittedName>
        <fullName evidence="6">3',5'-cyclic adenosine monophosphate phosphodiesterase CpdA</fullName>
    </submittedName>
</protein>
<dbReference type="Proteomes" id="UP001157186">
    <property type="component" value="Unassembled WGS sequence"/>
</dbReference>
<dbReference type="Pfam" id="PF00149">
    <property type="entry name" value="Metallophos"/>
    <property type="match status" value="1"/>
</dbReference>
<feature type="domain" description="Calcineurin-like phosphoesterase" evidence="5">
    <location>
        <begin position="20"/>
        <end position="205"/>
    </location>
</feature>
<evidence type="ECO:0000313" key="7">
    <source>
        <dbReference type="Proteomes" id="UP001157186"/>
    </source>
</evidence>
<organism evidence="6 7">
    <name type="scientific">Thalassotalea insulae</name>
    <dbReference type="NCBI Taxonomy" id="2056778"/>
    <lineage>
        <taxon>Bacteria</taxon>
        <taxon>Pseudomonadati</taxon>
        <taxon>Pseudomonadota</taxon>
        <taxon>Gammaproteobacteria</taxon>
        <taxon>Alteromonadales</taxon>
        <taxon>Colwelliaceae</taxon>
        <taxon>Thalassotalea</taxon>
    </lineage>
</organism>
<dbReference type="InterPro" id="IPR050884">
    <property type="entry name" value="CNP_phosphodiesterase-III"/>
</dbReference>
<reference evidence="6 7" key="1">
    <citation type="submission" date="2023-03" db="EMBL/GenBank/DDBJ databases">
        <title>Draft genome sequence of Thalassotalea insulae KCTC 62186T.</title>
        <authorList>
            <person name="Sawabe T."/>
        </authorList>
    </citation>
    <scope>NUCLEOTIDE SEQUENCE [LARGE SCALE GENOMIC DNA]</scope>
    <source>
        <strain evidence="6 7">KCTC 62186</strain>
    </source>
</reference>
<proteinExistence type="inferred from homology"/>
<dbReference type="InterPro" id="IPR029052">
    <property type="entry name" value="Metallo-depent_PP-like"/>
</dbReference>
<evidence type="ECO:0000256" key="4">
    <source>
        <dbReference type="ARBA" id="ARBA00025742"/>
    </source>
</evidence>
<evidence type="ECO:0000256" key="3">
    <source>
        <dbReference type="ARBA" id="ARBA00023004"/>
    </source>
</evidence>
<comment type="similarity">
    <text evidence="4">Belongs to the cyclic nucleotide phosphodiesterase class-III family.</text>
</comment>
<dbReference type="RefSeq" id="WP_284245488.1">
    <property type="nucleotide sequence ID" value="NZ_BSST01000001.1"/>
</dbReference>